<dbReference type="InterPro" id="IPR038765">
    <property type="entry name" value="Papain-like_cys_pep_sf"/>
</dbReference>
<evidence type="ECO:0008006" key="3">
    <source>
        <dbReference type="Google" id="ProtNLM"/>
    </source>
</evidence>
<gene>
    <name evidence="1" type="ORF">AMEX_G8355</name>
</gene>
<sequence>MDSLLRCCDDDTTFSYIRGFLSAAWEQNHKTARNFSSLPVISVAVPQQIGLAECGIFVILFAKHLLEVP</sequence>
<dbReference type="Gene3D" id="3.40.395.10">
    <property type="entry name" value="Adenoviral Proteinase, Chain A"/>
    <property type="match status" value="1"/>
</dbReference>
<name>A0A8T2LWJ5_ASTMX</name>
<proteinExistence type="predicted"/>
<dbReference type="Proteomes" id="UP000752171">
    <property type="component" value="Unassembled WGS sequence"/>
</dbReference>
<comment type="caution">
    <text evidence="1">The sequence shown here is derived from an EMBL/GenBank/DDBJ whole genome shotgun (WGS) entry which is preliminary data.</text>
</comment>
<evidence type="ECO:0000313" key="1">
    <source>
        <dbReference type="EMBL" id="KAG9276089.1"/>
    </source>
</evidence>
<organism evidence="1 2">
    <name type="scientific">Astyanax mexicanus</name>
    <name type="common">Blind cave fish</name>
    <name type="synonym">Astyanax fasciatus mexicanus</name>
    <dbReference type="NCBI Taxonomy" id="7994"/>
    <lineage>
        <taxon>Eukaryota</taxon>
        <taxon>Metazoa</taxon>
        <taxon>Chordata</taxon>
        <taxon>Craniata</taxon>
        <taxon>Vertebrata</taxon>
        <taxon>Euteleostomi</taxon>
        <taxon>Actinopterygii</taxon>
        <taxon>Neopterygii</taxon>
        <taxon>Teleostei</taxon>
        <taxon>Ostariophysi</taxon>
        <taxon>Characiformes</taxon>
        <taxon>Characoidei</taxon>
        <taxon>Acestrorhamphidae</taxon>
        <taxon>Acestrorhamphinae</taxon>
        <taxon>Astyanax</taxon>
    </lineage>
</organism>
<dbReference type="EMBL" id="JAICCE010000006">
    <property type="protein sequence ID" value="KAG9276089.1"/>
    <property type="molecule type" value="Genomic_DNA"/>
</dbReference>
<reference evidence="1 2" key="1">
    <citation type="submission" date="2021-07" db="EMBL/GenBank/DDBJ databases">
        <authorList>
            <person name="Imarazene B."/>
            <person name="Zahm M."/>
            <person name="Klopp C."/>
            <person name="Cabau C."/>
            <person name="Beille S."/>
            <person name="Jouanno E."/>
            <person name="Castinel A."/>
            <person name="Lluch J."/>
            <person name="Gil L."/>
            <person name="Kuchtly C."/>
            <person name="Lopez Roques C."/>
            <person name="Donnadieu C."/>
            <person name="Parrinello H."/>
            <person name="Journot L."/>
            <person name="Du K."/>
            <person name="Schartl M."/>
            <person name="Retaux S."/>
            <person name="Guiguen Y."/>
        </authorList>
    </citation>
    <scope>NUCLEOTIDE SEQUENCE [LARGE SCALE GENOMIC DNA]</scope>
    <source>
        <strain evidence="1">Pach_M1</strain>
        <tissue evidence="1">Testis</tissue>
    </source>
</reference>
<evidence type="ECO:0000313" key="2">
    <source>
        <dbReference type="Proteomes" id="UP000752171"/>
    </source>
</evidence>
<dbReference type="AlphaFoldDB" id="A0A8T2LWJ5"/>
<accession>A0A8T2LWJ5</accession>
<protein>
    <recommendedName>
        <fullName evidence="3">Ubiquitin-like protease family profile domain-containing protein</fullName>
    </recommendedName>
</protein>
<dbReference type="SUPFAM" id="SSF54001">
    <property type="entry name" value="Cysteine proteinases"/>
    <property type="match status" value="1"/>
</dbReference>